<protein>
    <recommendedName>
        <fullName evidence="2">SAC domain-containing protein</fullName>
    </recommendedName>
</protein>
<dbReference type="PROSITE" id="PS50275">
    <property type="entry name" value="SAC"/>
    <property type="match status" value="1"/>
</dbReference>
<proteinExistence type="predicted"/>
<comment type="caution">
    <text evidence="3">The sequence shown here is derived from an EMBL/GenBank/DDBJ whole genome shotgun (WGS) entry which is preliminary data.</text>
</comment>
<feature type="domain" description="SAC" evidence="2">
    <location>
        <begin position="120"/>
        <end position="463"/>
    </location>
</feature>
<evidence type="ECO:0000313" key="4">
    <source>
        <dbReference type="Proteomes" id="UP000245609"/>
    </source>
</evidence>
<keyword evidence="1" id="KW-0812">Transmembrane</keyword>
<dbReference type="PANTHER" id="PTHR45662:SF2">
    <property type="entry name" value="PHOSPHATIDYLINOSITOL-3-PHOSPHATASE SAC1"/>
    <property type="match status" value="1"/>
</dbReference>
<evidence type="ECO:0000259" key="2">
    <source>
        <dbReference type="PROSITE" id="PS50275"/>
    </source>
</evidence>
<accession>A0A2T9ZBM2</accession>
<dbReference type="OrthoDB" id="405996at2759"/>
<dbReference type="GO" id="GO:0043812">
    <property type="term" value="F:phosphatidylinositol-4-phosphate phosphatase activity"/>
    <property type="evidence" value="ECO:0007669"/>
    <property type="project" value="TreeGrafter"/>
</dbReference>
<evidence type="ECO:0000313" key="3">
    <source>
        <dbReference type="EMBL" id="PVV01962.1"/>
    </source>
</evidence>
<dbReference type="GO" id="GO:0005783">
    <property type="term" value="C:endoplasmic reticulum"/>
    <property type="evidence" value="ECO:0007669"/>
    <property type="project" value="TreeGrafter"/>
</dbReference>
<dbReference type="InterPro" id="IPR002013">
    <property type="entry name" value="SAC_dom"/>
</dbReference>
<dbReference type="GO" id="GO:0046856">
    <property type="term" value="P:phosphatidylinositol dephosphorylation"/>
    <property type="evidence" value="ECO:0007669"/>
    <property type="project" value="TreeGrafter"/>
</dbReference>
<feature type="transmembrane region" description="Helical" evidence="1">
    <location>
        <begin position="561"/>
        <end position="583"/>
    </location>
</feature>
<reference evidence="3 4" key="1">
    <citation type="journal article" date="2018" name="MBio">
        <title>Comparative Genomics Reveals the Core Gene Toolbox for the Fungus-Insect Symbiosis.</title>
        <authorList>
            <person name="Wang Y."/>
            <person name="Stata M."/>
            <person name="Wang W."/>
            <person name="Stajich J.E."/>
            <person name="White M.M."/>
            <person name="Moncalvo J.M."/>
        </authorList>
    </citation>
    <scope>NUCLEOTIDE SEQUENCE [LARGE SCALE GENOMIC DNA]</scope>
    <source>
        <strain evidence="3 4">SC-DP-2</strain>
    </source>
</reference>
<keyword evidence="1" id="KW-0472">Membrane</keyword>
<gene>
    <name evidence="3" type="ORF">BB560_003601</name>
</gene>
<dbReference type="Proteomes" id="UP000245609">
    <property type="component" value="Unassembled WGS sequence"/>
</dbReference>
<dbReference type="Pfam" id="PF02383">
    <property type="entry name" value="Syja_N"/>
    <property type="match status" value="1"/>
</dbReference>
<organism evidence="3 4">
    <name type="scientific">Smittium megazygosporum</name>
    <dbReference type="NCBI Taxonomy" id="133381"/>
    <lineage>
        <taxon>Eukaryota</taxon>
        <taxon>Fungi</taxon>
        <taxon>Fungi incertae sedis</taxon>
        <taxon>Zoopagomycota</taxon>
        <taxon>Kickxellomycotina</taxon>
        <taxon>Harpellomycetes</taxon>
        <taxon>Harpellales</taxon>
        <taxon>Legeriomycetaceae</taxon>
        <taxon>Smittium</taxon>
    </lineage>
</organism>
<dbReference type="EMBL" id="MBFS01000681">
    <property type="protein sequence ID" value="PVV01962.1"/>
    <property type="molecule type" value="Genomic_DNA"/>
</dbReference>
<dbReference type="PANTHER" id="PTHR45662">
    <property type="entry name" value="PHOSPHATIDYLINOSITIDE PHOSPHATASE SAC1"/>
    <property type="match status" value="1"/>
</dbReference>
<sequence length="637" mass="72007">MDPSSFNFMIGFFGDYILIKNQNNPDDFFVKIDSNGNVVSIDGSKVSAKPLKTVYGQAIMGIIKLNTGYHVVIINGCETVGVINTATILKAKDTCILRIDQSPISDQKEKVLQDKYLANLKSALSVKSFYFSNEYDVTNSLQNQFSLDKNKSAWENANQEFFYNHYLSEPLIAAATSDNKIGSIICPVISGFIEVIPVILKDQPISISLITRRSRHKQGTRYFSRGANDDGFVSNFAETEQIVEISGTGNPDFAEYHGTLMSLVQIRGSIPIRWAQVITGKYKPRIEIDIRASEPGFKKHMQTITKSYNKVIMVNLADKVKYEKPVCDAFGEMVSKFSDKNSIEYIHFDFHKECSRMRFDRVSLLIDQIKTRLDEFGSFIISPKKSAEPTKIQTGVVRSNCMDCLDRTNVMQSVLSDGWLIQEFRKMKFLGENETFDKYDQISASLRNIWADNADYVSLAYSGTGALKTDFTRTGKRTTTGLLMDGVNSIERYIKNNFLDGYRQDSYDLFLGYYRIGEDTGAQSMTRPLSSDAKAVLGSVLLSIFMFFFTLLRISSNGASYFSTILPLLVWPSAAYFGTLALFKRHSEQILNWPSFVAYPYQPQPVLINEKIKIPVVSDFIDSKVDNLFKKKNVKTE</sequence>
<name>A0A2T9ZBM2_9FUNG</name>
<keyword evidence="1" id="KW-1133">Transmembrane helix</keyword>
<keyword evidence="4" id="KW-1185">Reference proteome</keyword>
<evidence type="ECO:0000256" key="1">
    <source>
        <dbReference type="SAM" id="Phobius"/>
    </source>
</evidence>
<feature type="transmembrane region" description="Helical" evidence="1">
    <location>
        <begin position="535"/>
        <end position="555"/>
    </location>
</feature>
<dbReference type="STRING" id="133381.A0A2T9ZBM2"/>
<dbReference type="AlphaFoldDB" id="A0A2T9ZBM2"/>